<sequence length="96" mass="10916">MEHLRACTIQVQVNSLYHRLQFTQACTIDYSLHRLLIVDTTTGASLHHRLQVQVNSLNHRLQTTVNTGLYHRLQFTQACTIDYSLHRLAALTSGAS</sequence>
<evidence type="ECO:0000313" key="1">
    <source>
        <dbReference type="EMBL" id="KAH3890935.1"/>
    </source>
</evidence>
<name>A0A9D4NAR8_DREPO</name>
<accession>A0A9D4NAR8</accession>
<proteinExistence type="predicted"/>
<keyword evidence="2" id="KW-1185">Reference proteome</keyword>
<gene>
    <name evidence="1" type="ORF">DPMN_015024</name>
</gene>
<dbReference type="EMBL" id="JAIWYP010000001">
    <property type="protein sequence ID" value="KAH3890935.1"/>
    <property type="molecule type" value="Genomic_DNA"/>
</dbReference>
<dbReference type="Proteomes" id="UP000828390">
    <property type="component" value="Unassembled WGS sequence"/>
</dbReference>
<dbReference type="AlphaFoldDB" id="A0A9D4NAR8"/>
<organism evidence="1 2">
    <name type="scientific">Dreissena polymorpha</name>
    <name type="common">Zebra mussel</name>
    <name type="synonym">Mytilus polymorpha</name>
    <dbReference type="NCBI Taxonomy" id="45954"/>
    <lineage>
        <taxon>Eukaryota</taxon>
        <taxon>Metazoa</taxon>
        <taxon>Spiralia</taxon>
        <taxon>Lophotrochozoa</taxon>
        <taxon>Mollusca</taxon>
        <taxon>Bivalvia</taxon>
        <taxon>Autobranchia</taxon>
        <taxon>Heteroconchia</taxon>
        <taxon>Euheterodonta</taxon>
        <taxon>Imparidentia</taxon>
        <taxon>Neoheterodontei</taxon>
        <taxon>Myida</taxon>
        <taxon>Dreissenoidea</taxon>
        <taxon>Dreissenidae</taxon>
        <taxon>Dreissena</taxon>
    </lineage>
</organism>
<evidence type="ECO:0000313" key="2">
    <source>
        <dbReference type="Proteomes" id="UP000828390"/>
    </source>
</evidence>
<reference evidence="1" key="2">
    <citation type="submission" date="2020-11" db="EMBL/GenBank/DDBJ databases">
        <authorList>
            <person name="McCartney M.A."/>
            <person name="Auch B."/>
            <person name="Kono T."/>
            <person name="Mallez S."/>
            <person name="Becker A."/>
            <person name="Gohl D.M."/>
            <person name="Silverstein K.A.T."/>
            <person name="Koren S."/>
            <person name="Bechman K.B."/>
            <person name="Herman A."/>
            <person name="Abrahante J.E."/>
            <person name="Garbe J."/>
        </authorList>
    </citation>
    <scope>NUCLEOTIDE SEQUENCE</scope>
    <source>
        <strain evidence="1">Duluth1</strain>
        <tissue evidence="1">Whole animal</tissue>
    </source>
</reference>
<comment type="caution">
    <text evidence="1">The sequence shown here is derived from an EMBL/GenBank/DDBJ whole genome shotgun (WGS) entry which is preliminary data.</text>
</comment>
<protein>
    <submittedName>
        <fullName evidence="1">Uncharacterized protein</fullName>
    </submittedName>
</protein>
<reference evidence="1" key="1">
    <citation type="journal article" date="2019" name="bioRxiv">
        <title>The Genome of the Zebra Mussel, Dreissena polymorpha: A Resource for Invasive Species Research.</title>
        <authorList>
            <person name="McCartney M.A."/>
            <person name="Auch B."/>
            <person name="Kono T."/>
            <person name="Mallez S."/>
            <person name="Zhang Y."/>
            <person name="Obille A."/>
            <person name="Becker A."/>
            <person name="Abrahante J.E."/>
            <person name="Garbe J."/>
            <person name="Badalamenti J.P."/>
            <person name="Herman A."/>
            <person name="Mangelson H."/>
            <person name="Liachko I."/>
            <person name="Sullivan S."/>
            <person name="Sone E.D."/>
            <person name="Koren S."/>
            <person name="Silverstein K.A.T."/>
            <person name="Beckman K.B."/>
            <person name="Gohl D.M."/>
        </authorList>
    </citation>
    <scope>NUCLEOTIDE SEQUENCE</scope>
    <source>
        <strain evidence="1">Duluth1</strain>
        <tissue evidence="1">Whole animal</tissue>
    </source>
</reference>